<organism evidence="1">
    <name type="scientific">marine sediment metagenome</name>
    <dbReference type="NCBI Taxonomy" id="412755"/>
    <lineage>
        <taxon>unclassified sequences</taxon>
        <taxon>metagenomes</taxon>
        <taxon>ecological metagenomes</taxon>
    </lineage>
</organism>
<evidence type="ECO:0000313" key="1">
    <source>
        <dbReference type="EMBL" id="KKM67218.1"/>
    </source>
</evidence>
<protein>
    <submittedName>
        <fullName evidence="1">Uncharacterized protein</fullName>
    </submittedName>
</protein>
<name>A0A0F9JCC7_9ZZZZ</name>
<sequence>MRAYYFGNMYLSSIQQGIQAAHATHGLFNKYAASEKAETLFNWSQNHKTMILLNGGYSENLRKIIALFGHNENPYPWAFFNESEEAADGLLTSVGIVLPEKIYVTAAAMKGDEDFVSRLRETGSWNPCDDEHYEISKYEFDLCLELNKYGLAS</sequence>
<proteinExistence type="predicted"/>
<reference evidence="1" key="1">
    <citation type="journal article" date="2015" name="Nature">
        <title>Complex archaea that bridge the gap between prokaryotes and eukaryotes.</title>
        <authorList>
            <person name="Spang A."/>
            <person name="Saw J.H."/>
            <person name="Jorgensen S.L."/>
            <person name="Zaremba-Niedzwiedzka K."/>
            <person name="Martijn J."/>
            <person name="Lind A.E."/>
            <person name="van Eijk R."/>
            <person name="Schleper C."/>
            <person name="Guy L."/>
            <person name="Ettema T.J."/>
        </authorList>
    </citation>
    <scope>NUCLEOTIDE SEQUENCE</scope>
</reference>
<gene>
    <name evidence="1" type="ORF">LCGC14_1473340</name>
</gene>
<dbReference type="AlphaFoldDB" id="A0A0F9JCC7"/>
<dbReference type="EMBL" id="LAZR01010385">
    <property type="protein sequence ID" value="KKM67218.1"/>
    <property type="molecule type" value="Genomic_DNA"/>
</dbReference>
<accession>A0A0F9JCC7</accession>
<comment type="caution">
    <text evidence="1">The sequence shown here is derived from an EMBL/GenBank/DDBJ whole genome shotgun (WGS) entry which is preliminary data.</text>
</comment>